<feature type="non-terminal residue" evidence="1">
    <location>
        <position position="1"/>
    </location>
</feature>
<accession>A0A093VHV6</accession>
<protein>
    <submittedName>
        <fullName evidence="1">Uncharacterized protein</fullName>
    </submittedName>
</protein>
<proteinExistence type="predicted"/>
<dbReference type="EMBL" id="JPOX01000003">
    <property type="protein sequence ID" value="KFX52122.1"/>
    <property type="molecule type" value="Genomic_DNA"/>
</dbReference>
<comment type="caution">
    <text evidence="1">The sequence shown here is derived from an EMBL/GenBank/DDBJ whole genome shotgun (WGS) entry which is preliminary data.</text>
</comment>
<gene>
    <name evidence="1" type="ORF">GQ26_0030800</name>
</gene>
<reference evidence="1" key="1">
    <citation type="journal article" date="2014" name="PLoS Genet.">
        <title>Signature Gene Expression Reveals Novel Clues to the Molecular Mechanisms of Dimorphic Transition in Penicillium marneffei.</title>
        <authorList>
            <person name="Yang E."/>
            <person name="Wang G."/>
            <person name="Cai J."/>
            <person name="Woo P.C."/>
            <person name="Lau S.K."/>
            <person name="Yuen K.-Y."/>
            <person name="Chow W.-N."/>
            <person name="Lin X."/>
        </authorList>
    </citation>
    <scope>NUCLEOTIDE SEQUENCE [LARGE SCALE GENOMIC DNA]</scope>
    <source>
        <strain evidence="1">PM1</strain>
    </source>
</reference>
<sequence length="78" mass="8961">PLYTLVWPDIPLVHKFDMLSQPGDVRVNPTQTVNPYVNFDYLAKGLVCDYGSDSQAEFESMQQVSFVQIVETERDSYQ</sequence>
<evidence type="ECO:0000313" key="1">
    <source>
        <dbReference type="EMBL" id="KFX52122.1"/>
    </source>
</evidence>
<dbReference type="AlphaFoldDB" id="A0A093VHV6"/>
<name>A0A093VHV6_TALMA</name>
<dbReference type="HOGENOM" id="CLU_2628768_0_0_1"/>
<organism evidence="1">
    <name type="scientific">Talaromyces marneffei PM1</name>
    <dbReference type="NCBI Taxonomy" id="1077442"/>
    <lineage>
        <taxon>Eukaryota</taxon>
        <taxon>Fungi</taxon>
        <taxon>Dikarya</taxon>
        <taxon>Ascomycota</taxon>
        <taxon>Pezizomycotina</taxon>
        <taxon>Eurotiomycetes</taxon>
        <taxon>Eurotiomycetidae</taxon>
        <taxon>Eurotiales</taxon>
        <taxon>Trichocomaceae</taxon>
        <taxon>Talaromyces</taxon>
        <taxon>Talaromyces sect. Talaromyces</taxon>
    </lineage>
</organism>